<dbReference type="AlphaFoldDB" id="A0A0E9XII6"/>
<proteinExistence type="predicted"/>
<reference evidence="1" key="1">
    <citation type="submission" date="2014-11" db="EMBL/GenBank/DDBJ databases">
        <authorList>
            <person name="Amaro Gonzalez C."/>
        </authorList>
    </citation>
    <scope>NUCLEOTIDE SEQUENCE</scope>
</reference>
<organism evidence="1">
    <name type="scientific">Anguilla anguilla</name>
    <name type="common">European freshwater eel</name>
    <name type="synonym">Muraena anguilla</name>
    <dbReference type="NCBI Taxonomy" id="7936"/>
    <lineage>
        <taxon>Eukaryota</taxon>
        <taxon>Metazoa</taxon>
        <taxon>Chordata</taxon>
        <taxon>Craniata</taxon>
        <taxon>Vertebrata</taxon>
        <taxon>Euteleostomi</taxon>
        <taxon>Actinopterygii</taxon>
        <taxon>Neopterygii</taxon>
        <taxon>Teleostei</taxon>
        <taxon>Anguilliformes</taxon>
        <taxon>Anguillidae</taxon>
        <taxon>Anguilla</taxon>
    </lineage>
</organism>
<evidence type="ECO:0000313" key="1">
    <source>
        <dbReference type="EMBL" id="JAI01504.1"/>
    </source>
</evidence>
<sequence>MCHSITEHRTHCITECCITEVKSSAKTPPRMSFHRLNICRTAVSENENVEQSRNRG</sequence>
<protein>
    <submittedName>
        <fullName evidence="1">Uncharacterized protein</fullName>
    </submittedName>
</protein>
<dbReference type="EMBL" id="GBXM01007074">
    <property type="protein sequence ID" value="JAI01504.1"/>
    <property type="molecule type" value="Transcribed_RNA"/>
</dbReference>
<name>A0A0E9XII6_ANGAN</name>
<reference evidence="1" key="2">
    <citation type="journal article" date="2015" name="Fish Shellfish Immunol.">
        <title>Early steps in the European eel (Anguilla anguilla)-Vibrio vulnificus interaction in the gills: Role of the RtxA13 toxin.</title>
        <authorList>
            <person name="Callol A."/>
            <person name="Pajuelo D."/>
            <person name="Ebbesson L."/>
            <person name="Teles M."/>
            <person name="MacKenzie S."/>
            <person name="Amaro C."/>
        </authorList>
    </citation>
    <scope>NUCLEOTIDE SEQUENCE</scope>
</reference>
<accession>A0A0E9XII6</accession>